<proteinExistence type="predicted"/>
<accession>A0ABR4JF03</accession>
<gene>
    <name evidence="2" type="ORF">BJY01DRAFT_251086</name>
</gene>
<name>A0ABR4JF03_9EURO</name>
<keyword evidence="3" id="KW-1185">Reference proteome</keyword>
<comment type="caution">
    <text evidence="2">The sequence shown here is derived from an EMBL/GenBank/DDBJ whole genome shotgun (WGS) entry which is preliminary data.</text>
</comment>
<evidence type="ECO:0000256" key="1">
    <source>
        <dbReference type="SAM" id="MobiDB-lite"/>
    </source>
</evidence>
<sequence length="496" mass="55758">MEPPLHLSFAPTEITYASSISLHDTPTRKRRYHGCSTDTAPARTPDEDGIIETDYCAGGPVLVEPPCLNDRFMPTSEHKHRNLVCYESGKVTSPFCALCWREDLRGILQVHLLGRRSLYGPEGESVITLLVLMDREESDAHEAKRRKRSWTDLARLFLVFLREKKHLHGFSVGDCGYEVHVAREYSSVLSERCSLPLGCFRVGGKIYTRGQYFGYDSEEERQRCPPTVMLGVDRLAARDWREVRGTVVDILDARGLGSIAVLIRKDTYPRSSGKVARSGLGGRGSMSSHATTGNDIVLETLGGWVELKNPTTGDWVPMAVTSSRVCFPPEEVLSPADLKVLEKWKQDGVQVRDTDKSRLLAVDSPSRKDIVDGIRLLTRKINQEGTPFAFEWDGERESAQRIADWKKERQTMEEYLRGNNHIFGEDFASSWLHVAPSVEDPSKPSIRDWALVRPSSNCSMGKNNIEIAKLTGNENILPFLSISLEYRQSSICGWTK</sequence>
<evidence type="ECO:0000313" key="2">
    <source>
        <dbReference type="EMBL" id="KAL2838184.1"/>
    </source>
</evidence>
<evidence type="ECO:0000313" key="3">
    <source>
        <dbReference type="Proteomes" id="UP001610446"/>
    </source>
</evidence>
<dbReference type="EMBL" id="JBFXLU010000149">
    <property type="protein sequence ID" value="KAL2838184.1"/>
    <property type="molecule type" value="Genomic_DNA"/>
</dbReference>
<protein>
    <submittedName>
        <fullName evidence="2">Uncharacterized protein</fullName>
    </submittedName>
</protein>
<feature type="region of interest" description="Disordered" evidence="1">
    <location>
        <begin position="27"/>
        <end position="46"/>
    </location>
</feature>
<organism evidence="2 3">
    <name type="scientific">Aspergillus pseudoustus</name>
    <dbReference type="NCBI Taxonomy" id="1810923"/>
    <lineage>
        <taxon>Eukaryota</taxon>
        <taxon>Fungi</taxon>
        <taxon>Dikarya</taxon>
        <taxon>Ascomycota</taxon>
        <taxon>Pezizomycotina</taxon>
        <taxon>Eurotiomycetes</taxon>
        <taxon>Eurotiomycetidae</taxon>
        <taxon>Eurotiales</taxon>
        <taxon>Aspergillaceae</taxon>
        <taxon>Aspergillus</taxon>
        <taxon>Aspergillus subgen. Nidulantes</taxon>
    </lineage>
</organism>
<reference evidence="2 3" key="1">
    <citation type="submission" date="2024-07" db="EMBL/GenBank/DDBJ databases">
        <title>Section-level genome sequencing and comparative genomics of Aspergillus sections Usti and Cavernicolus.</title>
        <authorList>
            <consortium name="Lawrence Berkeley National Laboratory"/>
            <person name="Nybo J.L."/>
            <person name="Vesth T.C."/>
            <person name="Theobald S."/>
            <person name="Frisvad J.C."/>
            <person name="Larsen T.O."/>
            <person name="Kjaerboelling I."/>
            <person name="Rothschild-Mancinelli K."/>
            <person name="Lyhne E.K."/>
            <person name="Kogle M.E."/>
            <person name="Barry K."/>
            <person name="Clum A."/>
            <person name="Na H."/>
            <person name="Ledsgaard L."/>
            <person name="Lin J."/>
            <person name="Lipzen A."/>
            <person name="Kuo A."/>
            <person name="Riley R."/>
            <person name="Mondo S."/>
            <person name="Labutti K."/>
            <person name="Haridas S."/>
            <person name="Pangalinan J."/>
            <person name="Salamov A.A."/>
            <person name="Simmons B.A."/>
            <person name="Magnuson J.K."/>
            <person name="Chen J."/>
            <person name="Drula E."/>
            <person name="Henrissat B."/>
            <person name="Wiebenga A."/>
            <person name="Lubbers R.J."/>
            <person name="Gomes A.C."/>
            <person name="Makela M.R."/>
            <person name="Stajich J."/>
            <person name="Grigoriev I.V."/>
            <person name="Mortensen U.H."/>
            <person name="De Vries R.P."/>
            <person name="Baker S.E."/>
            <person name="Andersen M.R."/>
        </authorList>
    </citation>
    <scope>NUCLEOTIDE SEQUENCE [LARGE SCALE GENOMIC DNA]</scope>
    <source>
        <strain evidence="2 3">CBS 123904</strain>
    </source>
</reference>
<dbReference type="Proteomes" id="UP001610446">
    <property type="component" value="Unassembled WGS sequence"/>
</dbReference>